<dbReference type="AlphaFoldDB" id="A0A1F7F4V1"/>
<name>A0A1F7F4V1_UNCRA</name>
<evidence type="ECO:0008006" key="3">
    <source>
        <dbReference type="Google" id="ProtNLM"/>
    </source>
</evidence>
<evidence type="ECO:0000313" key="1">
    <source>
        <dbReference type="EMBL" id="OGK01603.1"/>
    </source>
</evidence>
<sequence length="207" mass="23715">MTWLIEIYKTCLGRLYGSFLGSRCLIDIPIGFPEGKEERLCDIKARKFIKPRGSSVFPVPCKEAVYADDDKRANEINRQVRGKGLSKQSLAIRFKIREVDEFLNRHPDLLKESHPEVCFKAFAEDETIQSKHSHDGWIQRLRIISEQIPPLVGSFKKIREQYLKSTVKGSDIMDAMIMAIAAWKAEGMNYTTFPEQEESCNIHYSGG</sequence>
<proteinExistence type="predicted"/>
<dbReference type="EMBL" id="MFYX01000123">
    <property type="protein sequence ID" value="OGK01603.1"/>
    <property type="molecule type" value="Genomic_DNA"/>
</dbReference>
<dbReference type="InterPro" id="IPR007362">
    <property type="entry name" value="DUF429"/>
</dbReference>
<organism evidence="1 2">
    <name type="scientific">Candidatus Raymondbacteria bacterium RIFOXYD12_FULL_49_13</name>
    <dbReference type="NCBI Taxonomy" id="1817890"/>
    <lineage>
        <taxon>Bacteria</taxon>
        <taxon>Raymondiibacteriota</taxon>
    </lineage>
</organism>
<comment type="caution">
    <text evidence="1">The sequence shown here is derived from an EMBL/GenBank/DDBJ whole genome shotgun (WGS) entry which is preliminary data.</text>
</comment>
<evidence type="ECO:0000313" key="2">
    <source>
        <dbReference type="Proteomes" id="UP000179243"/>
    </source>
</evidence>
<gene>
    <name evidence="1" type="ORF">A2519_06060</name>
</gene>
<dbReference type="Pfam" id="PF04250">
    <property type="entry name" value="DUF429"/>
    <property type="match status" value="1"/>
</dbReference>
<dbReference type="Proteomes" id="UP000179243">
    <property type="component" value="Unassembled WGS sequence"/>
</dbReference>
<protein>
    <recommendedName>
        <fullName evidence="3">DUF429 domain-containing protein</fullName>
    </recommendedName>
</protein>
<accession>A0A1F7F4V1</accession>
<reference evidence="1 2" key="1">
    <citation type="journal article" date="2016" name="Nat. Commun.">
        <title>Thousands of microbial genomes shed light on interconnected biogeochemical processes in an aquifer system.</title>
        <authorList>
            <person name="Anantharaman K."/>
            <person name="Brown C.T."/>
            <person name="Hug L.A."/>
            <person name="Sharon I."/>
            <person name="Castelle C.J."/>
            <person name="Probst A.J."/>
            <person name="Thomas B.C."/>
            <person name="Singh A."/>
            <person name="Wilkins M.J."/>
            <person name="Karaoz U."/>
            <person name="Brodie E.L."/>
            <person name="Williams K.H."/>
            <person name="Hubbard S.S."/>
            <person name="Banfield J.F."/>
        </authorList>
    </citation>
    <scope>NUCLEOTIDE SEQUENCE [LARGE SCALE GENOMIC DNA]</scope>
</reference>